<reference evidence="3 4" key="1">
    <citation type="submission" date="2021-06" db="EMBL/GenBank/DDBJ databases">
        <authorList>
            <person name="Kallberg Y."/>
            <person name="Tangrot J."/>
            <person name="Rosling A."/>
        </authorList>
    </citation>
    <scope>NUCLEOTIDE SEQUENCE [LARGE SCALE GENOMIC DNA]</scope>
    <source>
        <strain evidence="3 4">120-4 pot B 10/14</strain>
    </source>
</reference>
<name>A0ABN7WZZ2_GIGMA</name>
<feature type="coiled-coil region" evidence="1">
    <location>
        <begin position="77"/>
        <end position="111"/>
    </location>
</feature>
<accession>A0ABN7WZZ2</accession>
<feature type="non-terminal residue" evidence="3">
    <location>
        <position position="1"/>
    </location>
</feature>
<organism evidence="3 4">
    <name type="scientific">Gigaspora margarita</name>
    <dbReference type="NCBI Taxonomy" id="4874"/>
    <lineage>
        <taxon>Eukaryota</taxon>
        <taxon>Fungi</taxon>
        <taxon>Fungi incertae sedis</taxon>
        <taxon>Mucoromycota</taxon>
        <taxon>Glomeromycotina</taxon>
        <taxon>Glomeromycetes</taxon>
        <taxon>Diversisporales</taxon>
        <taxon>Gigasporaceae</taxon>
        <taxon>Gigaspora</taxon>
    </lineage>
</organism>
<keyword evidence="1" id="KW-0175">Coiled coil</keyword>
<feature type="coiled-coil region" evidence="1">
    <location>
        <begin position="3"/>
        <end position="35"/>
    </location>
</feature>
<feature type="region of interest" description="Disordered" evidence="2">
    <location>
        <begin position="222"/>
        <end position="343"/>
    </location>
</feature>
<dbReference type="Proteomes" id="UP000789901">
    <property type="component" value="Unassembled WGS sequence"/>
</dbReference>
<comment type="caution">
    <text evidence="3">The sequence shown here is derived from an EMBL/GenBank/DDBJ whole genome shotgun (WGS) entry which is preliminary data.</text>
</comment>
<feature type="compositionally biased region" description="Basic and acidic residues" evidence="2">
    <location>
        <begin position="226"/>
        <end position="264"/>
    </location>
</feature>
<evidence type="ECO:0000313" key="4">
    <source>
        <dbReference type="Proteomes" id="UP000789901"/>
    </source>
</evidence>
<sequence length="552" mass="65219">LKKEVLKKKYQQIRAEIKQKEKAQVAQENQELRNSLLPSLLYFAQMNSESLSSQEYRLSKETFHEKADWVSAGAITNNSKSKEKEAVKKAIKQLSDDKISLEQQNNRMNLLLNNYPKKYLELVAAREARELERKVKYLASLSSSKSSGTIAATPNITFLEEKFERLADAYEKMREYIEEKGVFVEAQENIVPEQPGTTSTTDNLYDDLFADLDQEEAERLRRKRAKDAAKKKLEEQEFARRQSNLSEKDRKLAEEAEKRQREKELEEQEAEAARKRQEEREKNLNEDRQTYLDNETKRIQEAKERAEKELSFQEEQMRKEKEKKEQEIQELKDKNKQEEERLTQEKELMEKELAEELARIDVNDRERRQKIENEFEKRKLKIKEDMDELKAKTEKELNEKKAAAEKEAQENEIKLKGIRDEIQIQNDQAERARTAAAAQERLLRDERDKANALRKYRSQLYDYVMEYVFTEEEGRKGTRNPQKGYGTLRMFLDDSPGMEFNLDFGDIADVNRTSTTYRRAIEIFRKVAGNRFVTKGELRNLIEEKVQSLDFI</sequence>
<evidence type="ECO:0000256" key="1">
    <source>
        <dbReference type="SAM" id="Coils"/>
    </source>
</evidence>
<protein>
    <submittedName>
        <fullName evidence="3">30512_t:CDS:1</fullName>
    </submittedName>
</protein>
<evidence type="ECO:0000313" key="3">
    <source>
        <dbReference type="EMBL" id="CAG8844738.1"/>
    </source>
</evidence>
<keyword evidence="4" id="KW-1185">Reference proteome</keyword>
<gene>
    <name evidence="3" type="ORF">GMARGA_LOCUS37269</name>
</gene>
<proteinExistence type="predicted"/>
<dbReference type="EMBL" id="CAJVQB010076936">
    <property type="protein sequence ID" value="CAG8844738.1"/>
    <property type="molecule type" value="Genomic_DNA"/>
</dbReference>
<feature type="compositionally biased region" description="Basic and acidic residues" evidence="2">
    <location>
        <begin position="271"/>
        <end position="343"/>
    </location>
</feature>
<evidence type="ECO:0000256" key="2">
    <source>
        <dbReference type="SAM" id="MobiDB-lite"/>
    </source>
</evidence>